<feature type="transmembrane region" description="Helical" evidence="1">
    <location>
        <begin position="47"/>
        <end position="66"/>
    </location>
</feature>
<dbReference type="STRING" id="578942.SAMN05216289_108103"/>
<keyword evidence="1" id="KW-0472">Membrane</keyword>
<evidence type="ECO:0000256" key="1">
    <source>
        <dbReference type="SAM" id="Phobius"/>
    </source>
</evidence>
<dbReference type="OrthoDB" id="9784466at2"/>
<dbReference type="Gene3D" id="3.40.50.1000">
    <property type="entry name" value="HAD superfamily/HAD-like"/>
    <property type="match status" value="1"/>
</dbReference>
<evidence type="ECO:0000313" key="3">
    <source>
        <dbReference type="Proteomes" id="UP000198575"/>
    </source>
</evidence>
<dbReference type="Pfam" id="PF12710">
    <property type="entry name" value="HAD"/>
    <property type="match status" value="1"/>
</dbReference>
<dbReference type="AlphaFoldDB" id="A0A1I4XAD5"/>
<proteinExistence type="predicted"/>
<dbReference type="EMBL" id="FOVF01000008">
    <property type="protein sequence ID" value="SFN22280.1"/>
    <property type="molecule type" value="Genomic_DNA"/>
</dbReference>
<sequence length="234" mass="26029">MDASLESAVPPGTAEGRQRLVLFDFDGVLMRGDAYTRFVRSRLRRSWWRLSIALVAVPLLLPLTGIRSLRMPVAGVFVRIGLLGVGAARYREMARAFAAELVQRPRIFIRDGIAAMRRHVVDGDRVVIVTGCEETLARAIFEAVGLHDLEIIASRLREGRLGMRKDVHNIGARKPVQIAAHGLAETWDIAYSDSSRDIPMLRAAREAVLVNAGPQTVKRVEAALGRTVRRVDWF</sequence>
<organism evidence="2 3">
    <name type="scientific">Dokdonella immobilis</name>
    <dbReference type="NCBI Taxonomy" id="578942"/>
    <lineage>
        <taxon>Bacteria</taxon>
        <taxon>Pseudomonadati</taxon>
        <taxon>Pseudomonadota</taxon>
        <taxon>Gammaproteobacteria</taxon>
        <taxon>Lysobacterales</taxon>
        <taxon>Rhodanobacteraceae</taxon>
        <taxon>Dokdonella</taxon>
    </lineage>
</organism>
<evidence type="ECO:0000313" key="2">
    <source>
        <dbReference type="EMBL" id="SFN22280.1"/>
    </source>
</evidence>
<accession>A0A1I4XAD5</accession>
<dbReference type="SUPFAM" id="SSF56784">
    <property type="entry name" value="HAD-like"/>
    <property type="match status" value="1"/>
</dbReference>
<dbReference type="InterPro" id="IPR023214">
    <property type="entry name" value="HAD_sf"/>
</dbReference>
<dbReference type="Proteomes" id="UP000198575">
    <property type="component" value="Unassembled WGS sequence"/>
</dbReference>
<name>A0A1I4XAD5_9GAMM</name>
<gene>
    <name evidence="2" type="ORF">SAMN05216289_108103</name>
</gene>
<dbReference type="RefSeq" id="WP_092406827.1">
    <property type="nucleotide sequence ID" value="NZ_FOVF01000008.1"/>
</dbReference>
<reference evidence="2 3" key="1">
    <citation type="submission" date="2016-10" db="EMBL/GenBank/DDBJ databases">
        <authorList>
            <person name="de Groot N.N."/>
        </authorList>
    </citation>
    <scope>NUCLEOTIDE SEQUENCE [LARGE SCALE GENOMIC DNA]</scope>
    <source>
        <strain evidence="2 3">CGMCC 1.7659</strain>
    </source>
</reference>
<keyword evidence="1" id="KW-0812">Transmembrane</keyword>
<dbReference type="InterPro" id="IPR036412">
    <property type="entry name" value="HAD-like_sf"/>
</dbReference>
<keyword evidence="3" id="KW-1185">Reference proteome</keyword>
<protein>
    <submittedName>
        <fullName evidence="2">Phosphatidylglycerophosphatase C</fullName>
    </submittedName>
</protein>
<keyword evidence="1" id="KW-1133">Transmembrane helix</keyword>
<dbReference type="Gene3D" id="1.20.1440.100">
    <property type="entry name" value="SG protein - dephosphorylation function"/>
    <property type="match status" value="1"/>
</dbReference>